<proteinExistence type="predicted"/>
<feature type="region of interest" description="Disordered" evidence="1">
    <location>
        <begin position="1"/>
        <end position="20"/>
    </location>
</feature>
<protein>
    <submittedName>
        <fullName evidence="2">Uncharacterized protein</fullName>
    </submittedName>
</protein>
<feature type="non-terminal residue" evidence="2">
    <location>
        <position position="1"/>
    </location>
</feature>
<evidence type="ECO:0000313" key="3">
    <source>
        <dbReference type="Proteomes" id="UP000663852"/>
    </source>
</evidence>
<reference evidence="2" key="1">
    <citation type="submission" date="2021-02" db="EMBL/GenBank/DDBJ databases">
        <authorList>
            <person name="Nowell W R."/>
        </authorList>
    </citation>
    <scope>NUCLEOTIDE SEQUENCE</scope>
</reference>
<dbReference type="EMBL" id="CAJNOJ010002689">
    <property type="protein sequence ID" value="CAF1561165.1"/>
    <property type="molecule type" value="Genomic_DNA"/>
</dbReference>
<accession>A0A815XSA4</accession>
<organism evidence="2 3">
    <name type="scientific">Adineta ricciae</name>
    <name type="common">Rotifer</name>
    <dbReference type="NCBI Taxonomy" id="249248"/>
    <lineage>
        <taxon>Eukaryota</taxon>
        <taxon>Metazoa</taxon>
        <taxon>Spiralia</taxon>
        <taxon>Gnathifera</taxon>
        <taxon>Rotifera</taxon>
        <taxon>Eurotatoria</taxon>
        <taxon>Bdelloidea</taxon>
        <taxon>Adinetida</taxon>
        <taxon>Adinetidae</taxon>
        <taxon>Adineta</taxon>
    </lineage>
</organism>
<dbReference type="Proteomes" id="UP000663852">
    <property type="component" value="Unassembled WGS sequence"/>
</dbReference>
<gene>
    <name evidence="2" type="ORF">EDS130_LOCUS46589</name>
</gene>
<evidence type="ECO:0000256" key="1">
    <source>
        <dbReference type="SAM" id="MobiDB-lite"/>
    </source>
</evidence>
<dbReference type="AlphaFoldDB" id="A0A815XSA4"/>
<sequence>AWYKRTKRDGNETFDASRRSSGTRVDAFTERVYTRLLIETRANASDRTVKH</sequence>
<evidence type="ECO:0000313" key="2">
    <source>
        <dbReference type="EMBL" id="CAF1561165.1"/>
    </source>
</evidence>
<feature type="compositionally biased region" description="Basic and acidic residues" evidence="1">
    <location>
        <begin position="8"/>
        <end position="18"/>
    </location>
</feature>
<comment type="caution">
    <text evidence="2">The sequence shown here is derived from an EMBL/GenBank/DDBJ whole genome shotgun (WGS) entry which is preliminary data.</text>
</comment>
<name>A0A815XSA4_ADIRI</name>